<evidence type="ECO:0000313" key="2">
    <source>
        <dbReference type="Proteomes" id="UP000316242"/>
    </source>
</evidence>
<dbReference type="RefSeq" id="WP_141357647.1">
    <property type="nucleotide sequence ID" value="NZ_BAAAWM010000001.1"/>
</dbReference>
<dbReference type="Proteomes" id="UP000316242">
    <property type="component" value="Unassembled WGS sequence"/>
</dbReference>
<organism evidence="1 2">
    <name type="scientific">Glutamicibacter nicotianae</name>
    <name type="common">Arthrobacter nicotianae</name>
    <dbReference type="NCBI Taxonomy" id="37929"/>
    <lineage>
        <taxon>Bacteria</taxon>
        <taxon>Bacillati</taxon>
        <taxon>Actinomycetota</taxon>
        <taxon>Actinomycetes</taxon>
        <taxon>Micrococcales</taxon>
        <taxon>Micrococcaceae</taxon>
        <taxon>Glutamicibacter</taxon>
    </lineage>
</organism>
<evidence type="ECO:0000313" key="1">
    <source>
        <dbReference type="EMBL" id="GEC12714.1"/>
    </source>
</evidence>
<gene>
    <name evidence="1" type="ORF">ANI01nite_19170</name>
</gene>
<name>A0ABQ0RLN4_GLUNI</name>
<proteinExistence type="predicted"/>
<accession>A0ABQ0RLN4</accession>
<dbReference type="EMBL" id="BJNE01000007">
    <property type="protein sequence ID" value="GEC12714.1"/>
    <property type="molecule type" value="Genomic_DNA"/>
</dbReference>
<sequence length="117" mass="13321">MTNQHPINPEALEAAAKALWEWWNPELPWDENDDRTKEQWRDEMAKVALSAYLAATLPEVNSDTELHVGTLIEDKTGRHLWNVWRTGGPAVHWMDDEGRPATPVFPARVMYRSGGTA</sequence>
<reference evidence="1 2" key="1">
    <citation type="submission" date="2019-06" db="EMBL/GenBank/DDBJ databases">
        <title>Whole genome shotgun sequence of Glutamicibacter nicotianae NBRC 14234.</title>
        <authorList>
            <person name="Hosoyama A."/>
            <person name="Uohara A."/>
            <person name="Ohji S."/>
            <person name="Ichikawa N."/>
        </authorList>
    </citation>
    <scope>NUCLEOTIDE SEQUENCE [LARGE SCALE GENOMIC DNA]</scope>
    <source>
        <strain evidence="1 2">NBRC 14234</strain>
    </source>
</reference>
<comment type="caution">
    <text evidence="1">The sequence shown here is derived from an EMBL/GenBank/DDBJ whole genome shotgun (WGS) entry which is preliminary data.</text>
</comment>
<protein>
    <submittedName>
        <fullName evidence="1">Uncharacterized protein</fullName>
    </submittedName>
</protein>
<keyword evidence="2" id="KW-1185">Reference proteome</keyword>